<dbReference type="HAMAP" id="MF_00176">
    <property type="entry name" value="Ser_tRNA_synth_type1"/>
    <property type="match status" value="1"/>
</dbReference>
<keyword evidence="9 12" id="KW-0030">Aminoacyl-tRNA synthetase</keyword>
<keyword evidence="8 12" id="KW-0648">Protein biosynthesis</keyword>
<comment type="similarity">
    <text evidence="3 12">Belongs to the class-II aminoacyl-tRNA synthetase family. Type-1 seryl-tRNA synthetase subfamily.</text>
</comment>
<evidence type="ECO:0000256" key="5">
    <source>
        <dbReference type="ARBA" id="ARBA00022598"/>
    </source>
</evidence>
<dbReference type="InterPro" id="IPR045864">
    <property type="entry name" value="aa-tRNA-synth_II/BPL/LPL"/>
</dbReference>
<dbReference type="SUPFAM" id="SSF46589">
    <property type="entry name" value="tRNA-binding arm"/>
    <property type="match status" value="1"/>
</dbReference>
<comment type="subunit">
    <text evidence="12">Homodimer. The tRNA molecule binds across the dimer.</text>
</comment>
<dbReference type="PANTHER" id="PTHR43697:SF1">
    <property type="entry name" value="SERINE--TRNA LIGASE"/>
    <property type="match status" value="1"/>
</dbReference>
<evidence type="ECO:0000256" key="10">
    <source>
        <dbReference type="ARBA" id="ARBA00047929"/>
    </source>
</evidence>
<dbReference type="SUPFAM" id="SSF55681">
    <property type="entry name" value="Class II aaRS and biotin synthetases"/>
    <property type="match status" value="1"/>
</dbReference>
<evidence type="ECO:0000256" key="12">
    <source>
        <dbReference type="HAMAP-Rule" id="MF_00176"/>
    </source>
</evidence>
<dbReference type="InterPro" id="IPR033729">
    <property type="entry name" value="SerRS_core"/>
</dbReference>
<keyword evidence="16" id="KW-1185">Reference proteome</keyword>
<name>A0ABM8BRE6_9MOLU</name>
<keyword evidence="4 12" id="KW-0963">Cytoplasm</keyword>
<evidence type="ECO:0000256" key="11">
    <source>
        <dbReference type="ARBA" id="ARBA00048823"/>
    </source>
</evidence>
<dbReference type="InterPro" id="IPR006195">
    <property type="entry name" value="aa-tRNA-synth_II"/>
</dbReference>
<dbReference type="InterPro" id="IPR042103">
    <property type="entry name" value="SerRS_1_N_sf"/>
</dbReference>
<dbReference type="InterPro" id="IPR015866">
    <property type="entry name" value="Ser-tRNA-synth_1_N"/>
</dbReference>
<dbReference type="NCBIfam" id="TIGR00414">
    <property type="entry name" value="serS"/>
    <property type="match status" value="1"/>
</dbReference>
<dbReference type="CDD" id="cd00770">
    <property type="entry name" value="SerRS_core"/>
    <property type="match status" value="1"/>
</dbReference>
<feature type="binding site" evidence="12">
    <location>
        <begin position="261"/>
        <end position="263"/>
    </location>
    <ligand>
        <name>ATP</name>
        <dbReference type="ChEBI" id="CHEBI:30616"/>
    </ligand>
</feature>
<evidence type="ECO:0000256" key="13">
    <source>
        <dbReference type="SAM" id="Coils"/>
    </source>
</evidence>
<dbReference type="InterPro" id="IPR002317">
    <property type="entry name" value="Ser-tRNA-ligase_type_1"/>
</dbReference>
<reference evidence="15 16" key="1">
    <citation type="journal article" date="2022" name="Front. Microbiol.">
        <title>Male-killing mechanisms vary between Spiroplasma species.</title>
        <authorList>
            <person name="Arai H."/>
            <person name="Inoue M."/>
            <person name="Kageyama D."/>
        </authorList>
    </citation>
    <scope>NUCLEOTIDE SEQUENCE [LARGE SCALE GENOMIC DNA]</scope>
    <source>
        <strain evidence="16">sHm</strain>
    </source>
</reference>
<feature type="binding site" evidence="12">
    <location>
        <begin position="348"/>
        <end position="351"/>
    </location>
    <ligand>
        <name>ATP</name>
        <dbReference type="ChEBI" id="CHEBI:30616"/>
    </ligand>
</feature>
<gene>
    <name evidence="12 15" type="primary">serS</name>
    <name evidence="15" type="ORF">SHM_00400</name>
</gene>
<feature type="binding site" evidence="12">
    <location>
        <begin position="230"/>
        <end position="232"/>
    </location>
    <ligand>
        <name>L-serine</name>
        <dbReference type="ChEBI" id="CHEBI:33384"/>
    </ligand>
</feature>
<feature type="coiled-coil region" evidence="13">
    <location>
        <begin position="1"/>
        <end position="85"/>
    </location>
</feature>
<dbReference type="PIRSF" id="PIRSF001529">
    <property type="entry name" value="Ser-tRNA-synth_IIa"/>
    <property type="match status" value="1"/>
</dbReference>
<evidence type="ECO:0000313" key="16">
    <source>
        <dbReference type="Proteomes" id="UP001163387"/>
    </source>
</evidence>
<dbReference type="EC" id="6.1.1.11" evidence="12"/>
<evidence type="ECO:0000259" key="14">
    <source>
        <dbReference type="PROSITE" id="PS50862"/>
    </source>
</evidence>
<keyword evidence="6 12" id="KW-0547">Nucleotide-binding</keyword>
<evidence type="ECO:0000313" key="15">
    <source>
        <dbReference type="EMBL" id="BDT02394.1"/>
    </source>
</evidence>
<evidence type="ECO:0000256" key="8">
    <source>
        <dbReference type="ARBA" id="ARBA00022917"/>
    </source>
</evidence>
<evidence type="ECO:0000256" key="1">
    <source>
        <dbReference type="ARBA" id="ARBA00004496"/>
    </source>
</evidence>
<evidence type="ECO:0000256" key="9">
    <source>
        <dbReference type="ARBA" id="ARBA00023146"/>
    </source>
</evidence>
<organism evidence="15 16">
    <name type="scientific">Spiroplasma ixodetis</name>
    <dbReference type="NCBI Taxonomy" id="2141"/>
    <lineage>
        <taxon>Bacteria</taxon>
        <taxon>Bacillati</taxon>
        <taxon>Mycoplasmatota</taxon>
        <taxon>Mollicutes</taxon>
        <taxon>Entomoplasmatales</taxon>
        <taxon>Spiroplasmataceae</taxon>
        <taxon>Spiroplasma</taxon>
    </lineage>
</organism>
<dbReference type="Gene3D" id="3.30.930.10">
    <property type="entry name" value="Bira Bifunctional Protein, Domain 2"/>
    <property type="match status" value="1"/>
</dbReference>
<accession>A0ABM8BRE6</accession>
<keyword evidence="13" id="KW-0175">Coiled coil</keyword>
<evidence type="ECO:0000256" key="7">
    <source>
        <dbReference type="ARBA" id="ARBA00022840"/>
    </source>
</evidence>
<feature type="binding site" evidence="12">
    <location>
        <position position="284"/>
    </location>
    <ligand>
        <name>L-serine</name>
        <dbReference type="ChEBI" id="CHEBI:33384"/>
    </ligand>
</feature>
<comment type="pathway">
    <text evidence="2 12">Aminoacyl-tRNA biosynthesis; selenocysteinyl-tRNA(Sec) biosynthesis; L-seryl-tRNA(Sec) from L-serine and tRNA(Sec): step 1/1.</text>
</comment>
<dbReference type="EMBL" id="AP026933">
    <property type="protein sequence ID" value="BDT02394.1"/>
    <property type="molecule type" value="Genomic_DNA"/>
</dbReference>
<comment type="domain">
    <text evidence="12">Consists of two distinct domains, a catalytic core and a N-terminal extension that is involved in tRNA binding.</text>
</comment>
<evidence type="ECO:0000256" key="3">
    <source>
        <dbReference type="ARBA" id="ARBA00010728"/>
    </source>
</evidence>
<proteinExistence type="inferred from homology"/>
<comment type="catalytic activity">
    <reaction evidence="11 12">
        <text>tRNA(Ser) + L-serine + ATP = L-seryl-tRNA(Ser) + AMP + diphosphate + H(+)</text>
        <dbReference type="Rhea" id="RHEA:12292"/>
        <dbReference type="Rhea" id="RHEA-COMP:9669"/>
        <dbReference type="Rhea" id="RHEA-COMP:9703"/>
        <dbReference type="ChEBI" id="CHEBI:15378"/>
        <dbReference type="ChEBI" id="CHEBI:30616"/>
        <dbReference type="ChEBI" id="CHEBI:33019"/>
        <dbReference type="ChEBI" id="CHEBI:33384"/>
        <dbReference type="ChEBI" id="CHEBI:78442"/>
        <dbReference type="ChEBI" id="CHEBI:78533"/>
        <dbReference type="ChEBI" id="CHEBI:456215"/>
        <dbReference type="EC" id="6.1.1.11"/>
    </reaction>
</comment>
<evidence type="ECO:0000256" key="4">
    <source>
        <dbReference type="ARBA" id="ARBA00022490"/>
    </source>
</evidence>
<comment type="function">
    <text evidence="12">Catalyzes the attachment of serine to tRNA(Ser). Is also able to aminoacylate tRNA(Sec) with serine, to form the misacylated tRNA L-seryl-tRNA(Sec), which will be further converted into selenocysteinyl-tRNA(Sec).</text>
</comment>
<comment type="subcellular location">
    <subcellularLocation>
        <location evidence="1 12">Cytoplasm</location>
    </subcellularLocation>
</comment>
<comment type="catalytic activity">
    <reaction evidence="10 12">
        <text>tRNA(Sec) + L-serine + ATP = L-seryl-tRNA(Sec) + AMP + diphosphate + H(+)</text>
        <dbReference type="Rhea" id="RHEA:42580"/>
        <dbReference type="Rhea" id="RHEA-COMP:9742"/>
        <dbReference type="Rhea" id="RHEA-COMP:10128"/>
        <dbReference type="ChEBI" id="CHEBI:15378"/>
        <dbReference type="ChEBI" id="CHEBI:30616"/>
        <dbReference type="ChEBI" id="CHEBI:33019"/>
        <dbReference type="ChEBI" id="CHEBI:33384"/>
        <dbReference type="ChEBI" id="CHEBI:78442"/>
        <dbReference type="ChEBI" id="CHEBI:78533"/>
        <dbReference type="ChEBI" id="CHEBI:456215"/>
        <dbReference type="EC" id="6.1.1.11"/>
    </reaction>
</comment>
<dbReference type="PROSITE" id="PS50862">
    <property type="entry name" value="AA_TRNA_LIGASE_II"/>
    <property type="match status" value="1"/>
</dbReference>
<dbReference type="Pfam" id="PF00587">
    <property type="entry name" value="tRNA-synt_2b"/>
    <property type="match status" value="1"/>
</dbReference>
<evidence type="ECO:0000256" key="2">
    <source>
        <dbReference type="ARBA" id="ARBA00005045"/>
    </source>
</evidence>
<comment type="caution">
    <text evidence="12">Lacks conserved residue(s) required for the propagation of feature annotation.</text>
</comment>
<keyword evidence="7 12" id="KW-0067">ATP-binding</keyword>
<dbReference type="Gene3D" id="1.10.287.40">
    <property type="entry name" value="Serine-tRNA synthetase, tRNA binding domain"/>
    <property type="match status" value="1"/>
</dbReference>
<keyword evidence="5 12" id="KW-0436">Ligase</keyword>
<protein>
    <recommendedName>
        <fullName evidence="12">Serine--tRNA ligase</fullName>
        <ecNumber evidence="12">6.1.1.11</ecNumber>
    </recommendedName>
    <alternativeName>
        <fullName evidence="12">Seryl-tRNA synthetase</fullName>
        <shortName evidence="12">SerRS</shortName>
    </alternativeName>
    <alternativeName>
        <fullName evidence="12">Seryl-tRNA(Ser/Sec) synthetase</fullName>
    </alternativeName>
</protein>
<dbReference type="PANTHER" id="PTHR43697">
    <property type="entry name" value="SERYL-TRNA SYNTHETASE"/>
    <property type="match status" value="1"/>
</dbReference>
<feature type="binding site" evidence="12">
    <location>
        <position position="382"/>
    </location>
    <ligand>
        <name>L-serine</name>
        <dbReference type="ChEBI" id="CHEBI:33384"/>
    </ligand>
</feature>
<dbReference type="InterPro" id="IPR002314">
    <property type="entry name" value="aa-tRNA-synt_IIb"/>
</dbReference>
<dbReference type="Pfam" id="PF02403">
    <property type="entry name" value="Seryl_tRNA_N"/>
    <property type="match status" value="1"/>
</dbReference>
<sequence length="421" mass="48792">MIDIEKIRNNLEKTINKIETRGQSYKNEINKIFNLDLEIRILKTKNQKLEETRNKQSKQIGELLKNKKNDQIKKIKDDMIILKEKIIKNNLKIVDLEDKIYELQLVIPNIPHFSVPQGNDETNNQEVRKWGKIIKKNTKPHWEIAEKLNIIDFSKATKLSGTRFIMYKNKGALLVRALMNFMIDSHLKNGYSEFLPPLIINKENLFGTGQLPKFKDDLFQLNNEQYLIPTAEVPLTNIYRNEIINFSELPIKMCAYTPCFRSEVGSAGRDTRGIIRLHQFNKVELVQIVDPEKSYDALEELTKNAELILQKLDIPYRVINLCSGDIGFSAAKTYDLELWLPSQMCYREVSSCSNCEDFQARRMETRVSQDNKKVVPHTLNGSGLAIDRVVAAILENFYVEEDNVVNIPIILQPYMNNLKTI</sequence>
<dbReference type="PRINTS" id="PR00981">
    <property type="entry name" value="TRNASYNTHSER"/>
</dbReference>
<feature type="domain" description="Aminoacyl-transfer RNA synthetases class-II family profile" evidence="14">
    <location>
        <begin position="174"/>
        <end position="408"/>
    </location>
</feature>
<dbReference type="GO" id="GO:0016874">
    <property type="term" value="F:ligase activity"/>
    <property type="evidence" value="ECO:0007669"/>
    <property type="project" value="UniProtKB-KW"/>
</dbReference>
<dbReference type="RefSeq" id="WP_281748769.1">
    <property type="nucleotide sequence ID" value="NZ_AP026933.1"/>
</dbReference>
<dbReference type="Proteomes" id="UP001163387">
    <property type="component" value="Chromosome"/>
</dbReference>
<evidence type="ECO:0000256" key="6">
    <source>
        <dbReference type="ARBA" id="ARBA00022741"/>
    </source>
</evidence>
<dbReference type="InterPro" id="IPR010978">
    <property type="entry name" value="tRNA-bd_arm"/>
</dbReference>